<evidence type="ECO:0000313" key="14">
    <source>
        <dbReference type="Proteomes" id="UP001567538"/>
    </source>
</evidence>
<keyword evidence="3" id="KW-1003">Cell membrane</keyword>
<evidence type="ECO:0000256" key="10">
    <source>
        <dbReference type="SAM" id="Coils"/>
    </source>
</evidence>
<evidence type="ECO:0000256" key="6">
    <source>
        <dbReference type="ARBA" id="ARBA00022989"/>
    </source>
</evidence>
<sequence>MGMEVVDSKLALDALSETDVSAEVGKVDIKFGSHGAEEPAKGVELNKVTESNFPKDVVDEWPEPTQIHSFYIVRYRAFEDQNLKAKLDMADKDLQKKNQARSQIFEKLKTKRAERAEVRTQIHSLSVENKQFRSVLDEKRKEMEPLQQALGKLRGSSGSRDNRGAGVCSSEAELNDVIKSLQYRIQHESIPLSEEKQILREIKLLEGTREKVIAYASERARIQDSLGQKEDIQDQVKSIGVDLDGVRKEKQVVFAKIKQLDEEKLDLEKDINALEEELTAVTEKRDKIFQNITEMRKKRDEGNSPFYNNRNLLAKAKVLASKKDTDSVKELSNTEVENFMALWNGNKAFRADYESRILQSLDSRLLSKDGRLRNFDEKPLVVVERPVPSEAEVVQTKVKETSRVEAAPLEKKVVGKAKSSKNHKEETKAESALEKTDKEYEQEAPPVEKPQKESRQVVVDEKKLKELKREEEIAKRNQAEERKKKLAEKAATKAAIKAQKEAEKKLKERSRSLSLFEREKRARKKSGGGGAAAAESEEAGEAVAEDAEPEKVEEKVEVAVAQKSKERKEHSVRQRGRARGGDSLPKAILKRKKATNYWMWGAAAAALVVFLLAVVGYSYLS</sequence>
<name>A0ABD1I7Y2_SALDI</name>
<evidence type="ECO:0000256" key="12">
    <source>
        <dbReference type="SAM" id="Phobius"/>
    </source>
</evidence>
<proteinExistence type="inferred from homology"/>
<reference evidence="13 14" key="1">
    <citation type="submission" date="2024-06" db="EMBL/GenBank/DDBJ databases">
        <title>A chromosome level genome sequence of Diviner's sage (Salvia divinorum).</title>
        <authorList>
            <person name="Ford S.A."/>
            <person name="Ro D.-K."/>
            <person name="Ness R.W."/>
            <person name="Phillips M.A."/>
        </authorList>
    </citation>
    <scope>NUCLEOTIDE SEQUENCE [LARGE SCALE GENOMIC DNA]</scope>
    <source>
        <strain evidence="13">SAF-2024a</strain>
        <tissue evidence="13">Leaf</tissue>
    </source>
</reference>
<keyword evidence="4 12" id="KW-0812">Transmembrane</keyword>
<protein>
    <submittedName>
        <fullName evidence="13">Proton pump-interactor 1-like</fullName>
    </submittedName>
</protein>
<evidence type="ECO:0000256" key="9">
    <source>
        <dbReference type="ARBA" id="ARBA00038080"/>
    </source>
</evidence>
<dbReference type="PANTHER" id="PTHR32219:SF2">
    <property type="entry name" value="PROTON PUMP-INTERACTOR 1"/>
    <property type="match status" value="1"/>
</dbReference>
<feature type="transmembrane region" description="Helical" evidence="12">
    <location>
        <begin position="597"/>
        <end position="620"/>
    </location>
</feature>
<keyword evidence="8 12" id="KW-0472">Membrane</keyword>
<dbReference type="EMBL" id="JBEAFC010000003">
    <property type="protein sequence ID" value="KAL1563724.1"/>
    <property type="molecule type" value="Genomic_DNA"/>
</dbReference>
<evidence type="ECO:0000256" key="4">
    <source>
        <dbReference type="ARBA" id="ARBA00022692"/>
    </source>
</evidence>
<evidence type="ECO:0000256" key="2">
    <source>
        <dbReference type="ARBA" id="ARBA00004389"/>
    </source>
</evidence>
<organism evidence="13 14">
    <name type="scientific">Salvia divinorum</name>
    <name type="common">Maria pastora</name>
    <name type="synonym">Diviner's sage</name>
    <dbReference type="NCBI Taxonomy" id="28513"/>
    <lineage>
        <taxon>Eukaryota</taxon>
        <taxon>Viridiplantae</taxon>
        <taxon>Streptophyta</taxon>
        <taxon>Embryophyta</taxon>
        <taxon>Tracheophyta</taxon>
        <taxon>Spermatophyta</taxon>
        <taxon>Magnoliopsida</taxon>
        <taxon>eudicotyledons</taxon>
        <taxon>Gunneridae</taxon>
        <taxon>Pentapetalae</taxon>
        <taxon>asterids</taxon>
        <taxon>lamiids</taxon>
        <taxon>Lamiales</taxon>
        <taxon>Lamiaceae</taxon>
        <taxon>Nepetoideae</taxon>
        <taxon>Mentheae</taxon>
        <taxon>Salviinae</taxon>
        <taxon>Salvia</taxon>
        <taxon>Salvia subgen. Calosphace</taxon>
    </lineage>
</organism>
<feature type="region of interest" description="Disordered" evidence="11">
    <location>
        <begin position="412"/>
        <end position="585"/>
    </location>
</feature>
<evidence type="ECO:0000256" key="8">
    <source>
        <dbReference type="ARBA" id="ARBA00023136"/>
    </source>
</evidence>
<keyword evidence="14" id="KW-1185">Reference proteome</keyword>
<feature type="coiled-coil region" evidence="10">
    <location>
        <begin position="257"/>
        <end position="291"/>
    </location>
</feature>
<dbReference type="GO" id="GO:0005886">
    <property type="term" value="C:plasma membrane"/>
    <property type="evidence" value="ECO:0007669"/>
    <property type="project" value="UniProtKB-SubCell"/>
</dbReference>
<feature type="compositionally biased region" description="Basic and acidic residues" evidence="11">
    <location>
        <begin position="449"/>
        <end position="491"/>
    </location>
</feature>
<evidence type="ECO:0000313" key="13">
    <source>
        <dbReference type="EMBL" id="KAL1563724.1"/>
    </source>
</evidence>
<keyword evidence="6 12" id="KW-1133">Transmembrane helix</keyword>
<feature type="compositionally biased region" description="Basic and acidic residues" evidence="11">
    <location>
        <begin position="498"/>
        <end position="520"/>
    </location>
</feature>
<dbReference type="AlphaFoldDB" id="A0ABD1I7Y2"/>
<feature type="compositionally biased region" description="Acidic residues" evidence="11">
    <location>
        <begin position="535"/>
        <end position="548"/>
    </location>
</feature>
<feature type="compositionally biased region" description="Basic and acidic residues" evidence="11">
    <location>
        <begin position="422"/>
        <end position="441"/>
    </location>
</feature>
<evidence type="ECO:0000256" key="5">
    <source>
        <dbReference type="ARBA" id="ARBA00022824"/>
    </source>
</evidence>
<evidence type="ECO:0000256" key="3">
    <source>
        <dbReference type="ARBA" id="ARBA00022475"/>
    </source>
</evidence>
<evidence type="ECO:0000256" key="1">
    <source>
        <dbReference type="ARBA" id="ARBA00004162"/>
    </source>
</evidence>
<keyword evidence="7 10" id="KW-0175">Coiled coil</keyword>
<accession>A0ABD1I7Y2</accession>
<comment type="similarity">
    <text evidence="9">Belongs to the plant Proton pump-interactor protein family.</text>
</comment>
<dbReference type="Proteomes" id="UP001567538">
    <property type="component" value="Unassembled WGS sequence"/>
</dbReference>
<dbReference type="PANTHER" id="PTHR32219">
    <property type="entry name" value="RNA-BINDING PROTEIN YLMH-RELATED"/>
    <property type="match status" value="1"/>
</dbReference>
<dbReference type="GO" id="GO:0005789">
    <property type="term" value="C:endoplasmic reticulum membrane"/>
    <property type="evidence" value="ECO:0007669"/>
    <property type="project" value="UniProtKB-SubCell"/>
</dbReference>
<comment type="subcellular location">
    <subcellularLocation>
        <location evidence="1">Cell membrane</location>
        <topology evidence="1">Single-pass membrane protein</topology>
    </subcellularLocation>
    <subcellularLocation>
        <location evidence="2">Endoplasmic reticulum membrane</location>
        <topology evidence="2">Single-pass membrane protein</topology>
    </subcellularLocation>
</comment>
<keyword evidence="5" id="KW-0256">Endoplasmic reticulum</keyword>
<evidence type="ECO:0000256" key="11">
    <source>
        <dbReference type="SAM" id="MobiDB-lite"/>
    </source>
</evidence>
<evidence type="ECO:0000256" key="7">
    <source>
        <dbReference type="ARBA" id="ARBA00023054"/>
    </source>
</evidence>
<dbReference type="InterPro" id="IPR055282">
    <property type="entry name" value="PPI1-4"/>
</dbReference>
<feature type="compositionally biased region" description="Basic and acidic residues" evidence="11">
    <location>
        <begin position="549"/>
        <end position="572"/>
    </location>
</feature>
<comment type="caution">
    <text evidence="13">The sequence shown here is derived from an EMBL/GenBank/DDBJ whole genome shotgun (WGS) entry which is preliminary data.</text>
</comment>
<gene>
    <name evidence="13" type="ORF">AAHA92_06154</name>
</gene>